<protein>
    <recommendedName>
        <fullName evidence="1">Glycosyltransferase 2-like domain-containing protein</fullName>
    </recommendedName>
</protein>
<dbReference type="AlphaFoldDB" id="A0A1T2KSD0"/>
<dbReference type="EMBL" id="MPRJ01000078">
    <property type="protein sequence ID" value="OOZ35764.1"/>
    <property type="molecule type" value="Genomic_DNA"/>
</dbReference>
<dbReference type="CDD" id="cd00761">
    <property type="entry name" value="Glyco_tranf_GTA_type"/>
    <property type="match status" value="1"/>
</dbReference>
<reference evidence="2 3" key="1">
    <citation type="submission" date="2016-11" db="EMBL/GenBank/DDBJ databases">
        <title>Mixed transmission modes and dynamic genome evolution in an obligate animal-bacterial symbiosis.</title>
        <authorList>
            <person name="Russell S.L."/>
            <person name="Corbett-Detig R.B."/>
            <person name="Cavanaugh C.M."/>
        </authorList>
    </citation>
    <scope>NUCLEOTIDE SEQUENCE [LARGE SCALE GENOMIC DNA]</scope>
    <source>
        <strain evidence="2">Se-Cadez</strain>
    </source>
</reference>
<dbReference type="GO" id="GO:0016758">
    <property type="term" value="F:hexosyltransferase activity"/>
    <property type="evidence" value="ECO:0007669"/>
    <property type="project" value="UniProtKB-ARBA"/>
</dbReference>
<accession>A0A1T2KSD0</accession>
<dbReference type="InterPro" id="IPR029044">
    <property type="entry name" value="Nucleotide-diphossugar_trans"/>
</dbReference>
<keyword evidence="3" id="KW-1185">Reference proteome</keyword>
<feature type="domain" description="Glycosyltransferase 2-like" evidence="1">
    <location>
        <begin position="29"/>
        <end position="167"/>
    </location>
</feature>
<dbReference type="PANTHER" id="PTHR22916:SF3">
    <property type="entry name" value="UDP-GLCNAC:BETAGAL BETA-1,3-N-ACETYLGLUCOSAMINYLTRANSFERASE-LIKE PROTEIN 1"/>
    <property type="match status" value="1"/>
</dbReference>
<dbReference type="InterPro" id="IPR001173">
    <property type="entry name" value="Glyco_trans_2-like"/>
</dbReference>
<dbReference type="Pfam" id="PF00535">
    <property type="entry name" value="Glycos_transf_2"/>
    <property type="match status" value="1"/>
</dbReference>
<evidence type="ECO:0000313" key="3">
    <source>
        <dbReference type="Proteomes" id="UP000190896"/>
    </source>
</evidence>
<evidence type="ECO:0000313" key="2">
    <source>
        <dbReference type="EMBL" id="OOZ35764.1"/>
    </source>
</evidence>
<dbReference type="PANTHER" id="PTHR22916">
    <property type="entry name" value="GLYCOSYLTRANSFERASE"/>
    <property type="match status" value="1"/>
</dbReference>
<dbReference type="SUPFAM" id="SSF53448">
    <property type="entry name" value="Nucleotide-diphospho-sugar transferases"/>
    <property type="match status" value="1"/>
</dbReference>
<comment type="caution">
    <text evidence="2">The sequence shown here is derived from an EMBL/GenBank/DDBJ whole genome shotgun (WGS) entry which is preliminary data.</text>
</comment>
<evidence type="ECO:0000259" key="1">
    <source>
        <dbReference type="Pfam" id="PF00535"/>
    </source>
</evidence>
<dbReference type="Gene3D" id="3.90.550.10">
    <property type="entry name" value="Spore Coat Polysaccharide Biosynthesis Protein SpsA, Chain A"/>
    <property type="match status" value="1"/>
</dbReference>
<dbReference type="OrthoDB" id="653189at2"/>
<name>A0A1T2KSD0_9GAMM</name>
<gene>
    <name evidence="2" type="ORF">BOW51_10420</name>
</gene>
<organism evidence="2 3">
    <name type="scientific">Solemya velesiana gill symbiont</name>
    <dbReference type="NCBI Taxonomy" id="1918948"/>
    <lineage>
        <taxon>Bacteria</taxon>
        <taxon>Pseudomonadati</taxon>
        <taxon>Pseudomonadota</taxon>
        <taxon>Gammaproteobacteria</taxon>
        <taxon>sulfur-oxidizing symbionts</taxon>
    </lineage>
</organism>
<sequence>MKPGSEVKLNTPLRITEHNWPEGTTPLVSILCFTYNHEKYIDECLQGFLMQETTFSVEIIVVDDASVDCTAEIVRYYSEQYPKLFKPYFHKTNQYSQGGMPDLFAFKRSLGSYIATCDGDDFWSLPSKLERQVDIFEKSPDCILCGGRILAVREGDPFPYNIEPSIEPEKLITSGPLEMLKGQFIMRTPSRISRRWLWEKYTQKVEGSAAACDWLFTLFCISESKMMPEAFECLNEIVGTYREHSGGVWFTAEETAKMQSNLAVLMFALEKLDFVSGREVVEIALIHLAEEMNLTRDMNETAYDLYISLEKKYFPKPLAARIRERLFKHP</sequence>
<dbReference type="Proteomes" id="UP000190896">
    <property type="component" value="Unassembled WGS sequence"/>
</dbReference>
<proteinExistence type="predicted"/>